<evidence type="ECO:0000313" key="2">
    <source>
        <dbReference type="Proteomes" id="UP000005396"/>
    </source>
</evidence>
<accession>A8S3Z4</accession>
<sequence length="37" mass="4214">MILQSVCKSGGMKLCWKGGEIVCNVNKKEQIEAIRRY</sequence>
<name>A8S3Z4_ENTBW</name>
<dbReference type="HOGENOM" id="CLU_3342212_0_0_9"/>
<protein>
    <submittedName>
        <fullName evidence="1">Uncharacterized protein</fullName>
    </submittedName>
</protein>
<gene>
    <name evidence="1" type="ORF">CLOBOL_06769</name>
</gene>
<proteinExistence type="predicted"/>
<organism evidence="1 2">
    <name type="scientific">Enterocloster bolteae (strain ATCC BAA-613 / DSM 15670 / CCUG 46953 / JCM 12243 / WAL 16351)</name>
    <name type="common">Clostridium bolteae</name>
    <dbReference type="NCBI Taxonomy" id="411902"/>
    <lineage>
        <taxon>Bacteria</taxon>
        <taxon>Bacillati</taxon>
        <taxon>Bacillota</taxon>
        <taxon>Clostridia</taxon>
        <taxon>Lachnospirales</taxon>
        <taxon>Lachnospiraceae</taxon>
        <taxon>Enterocloster</taxon>
    </lineage>
</organism>
<dbReference type="Proteomes" id="UP000005396">
    <property type="component" value="Unassembled WGS sequence"/>
</dbReference>
<dbReference type="PaxDb" id="411902-CLOBOL_06769"/>
<reference evidence="1 2" key="2">
    <citation type="submission" date="2007-09" db="EMBL/GenBank/DDBJ databases">
        <title>Draft genome sequence of Clostridium bolteae (ATCC BAA-613).</title>
        <authorList>
            <person name="Sudarsanam P."/>
            <person name="Ley R."/>
            <person name="Guruge J."/>
            <person name="Turnbaugh P.J."/>
            <person name="Mahowald M."/>
            <person name="Liep D."/>
            <person name="Gordon J."/>
        </authorList>
    </citation>
    <scope>NUCLEOTIDE SEQUENCE [LARGE SCALE GENOMIC DNA]</scope>
    <source>
        <strain evidence="2">ATCC BAA-613 / DSM 15670 / CCUG 46953 / JCM 12243 / WAL 16351</strain>
    </source>
</reference>
<dbReference type="EMBL" id="ABCC02000057">
    <property type="protein sequence ID" value="EDP13137.1"/>
    <property type="molecule type" value="Genomic_DNA"/>
</dbReference>
<dbReference type="AlphaFoldDB" id="A8S3Z4"/>
<evidence type="ECO:0000313" key="1">
    <source>
        <dbReference type="EMBL" id="EDP13137.1"/>
    </source>
</evidence>
<reference evidence="1 2" key="1">
    <citation type="submission" date="2007-08" db="EMBL/GenBank/DDBJ databases">
        <authorList>
            <person name="Fulton L."/>
            <person name="Clifton S."/>
            <person name="Fulton B."/>
            <person name="Xu J."/>
            <person name="Minx P."/>
            <person name="Pepin K.H."/>
            <person name="Johnson M."/>
            <person name="Thiruvilangam P."/>
            <person name="Bhonagiri V."/>
            <person name="Nash W.E."/>
            <person name="Mardis E.R."/>
            <person name="Wilson R.K."/>
        </authorList>
    </citation>
    <scope>NUCLEOTIDE SEQUENCE [LARGE SCALE GENOMIC DNA]</scope>
    <source>
        <strain evidence="2">ATCC BAA-613 / DSM 15670 / CCUG 46953 / JCM 12243 / WAL 16351</strain>
    </source>
</reference>
<comment type="caution">
    <text evidence="1">The sequence shown here is derived from an EMBL/GenBank/DDBJ whole genome shotgun (WGS) entry which is preliminary data.</text>
</comment>